<dbReference type="Proteomes" id="UP000183561">
    <property type="component" value="Unassembled WGS sequence"/>
</dbReference>
<sequence>MTAGEGTRPEPRQHVLDPVRGDDRAAADEADAKITAAQSDRRREHDAAEQEATRGAEKGRLAAEERARARVHDAEKKRRVEDLRTAGDVVDARDDDARAQQRARMLDDAADTVRSEVENDRGRRAVNLSSLRTVLRVQYAVVRLPLAVIDRRVVQWWGAQAPVRRAYERALGGLDGVVGALLGDHDLIDRGHRIRRHADMLTRAAVLGDRAKRIRADAAEQLPDRLDEAARHTGAVRHATDAAVTEAENTAVEETMRAGDRAGAQLARRKDRADRTADARIRAATADLDAIHRESDRT</sequence>
<organism evidence="2 3">
    <name type="scientific">Rhodococcus koreensis</name>
    <dbReference type="NCBI Taxonomy" id="99653"/>
    <lineage>
        <taxon>Bacteria</taxon>
        <taxon>Bacillati</taxon>
        <taxon>Actinomycetota</taxon>
        <taxon>Actinomycetes</taxon>
        <taxon>Mycobacteriales</taxon>
        <taxon>Nocardiaceae</taxon>
        <taxon>Rhodococcus</taxon>
    </lineage>
</organism>
<proteinExistence type="predicted"/>
<accession>A0A1H4ICC7</accession>
<dbReference type="EMBL" id="FNSV01000002">
    <property type="protein sequence ID" value="SEB31583.1"/>
    <property type="molecule type" value="Genomic_DNA"/>
</dbReference>
<protein>
    <submittedName>
        <fullName evidence="2">Uncharacterized protein</fullName>
    </submittedName>
</protein>
<gene>
    <name evidence="2" type="ORF">SAMN04490239_0385</name>
</gene>
<feature type="compositionally biased region" description="Basic and acidic residues" evidence="1">
    <location>
        <begin position="39"/>
        <end position="73"/>
    </location>
</feature>
<dbReference type="RefSeq" id="WP_143051304.1">
    <property type="nucleotide sequence ID" value="NZ_FNSV01000002.1"/>
</dbReference>
<reference evidence="3" key="1">
    <citation type="submission" date="2016-10" db="EMBL/GenBank/DDBJ databases">
        <authorList>
            <person name="Varghese N."/>
            <person name="Submissions S."/>
        </authorList>
    </citation>
    <scope>NUCLEOTIDE SEQUENCE [LARGE SCALE GENOMIC DNA]</scope>
    <source>
        <strain evidence="3">DSM 44498</strain>
    </source>
</reference>
<evidence type="ECO:0000313" key="2">
    <source>
        <dbReference type="EMBL" id="SEB31583.1"/>
    </source>
</evidence>
<evidence type="ECO:0000256" key="1">
    <source>
        <dbReference type="SAM" id="MobiDB-lite"/>
    </source>
</evidence>
<feature type="compositionally biased region" description="Basic and acidic residues" evidence="1">
    <location>
        <begin position="7"/>
        <end position="32"/>
    </location>
</feature>
<dbReference type="AlphaFoldDB" id="A0A1H4ICC7"/>
<dbReference type="OrthoDB" id="4641925at2"/>
<name>A0A1H4ICC7_9NOCA</name>
<evidence type="ECO:0000313" key="3">
    <source>
        <dbReference type="Proteomes" id="UP000183561"/>
    </source>
</evidence>
<feature type="region of interest" description="Disordered" evidence="1">
    <location>
        <begin position="1"/>
        <end position="73"/>
    </location>
</feature>
<keyword evidence="3" id="KW-1185">Reference proteome</keyword>